<reference evidence="2" key="1">
    <citation type="submission" date="2019-02" db="EMBL/GenBank/DDBJ databases">
        <authorList>
            <person name="Gruber-Vodicka R. H."/>
            <person name="Seah K. B. B."/>
        </authorList>
    </citation>
    <scope>NUCLEOTIDE SEQUENCE</scope>
    <source>
        <strain evidence="2">BECK_DK161</strain>
    </source>
</reference>
<evidence type="ECO:0000313" key="2">
    <source>
        <dbReference type="EMBL" id="VFJ53015.1"/>
    </source>
</evidence>
<gene>
    <name evidence="2" type="ORF">BECKDK2373C_GA0170839_103826</name>
</gene>
<proteinExistence type="inferred from homology"/>
<accession>A0A450SI58</accession>
<dbReference type="EMBL" id="CAADEY010000038">
    <property type="protein sequence ID" value="VFJ53015.1"/>
    <property type="molecule type" value="Genomic_DNA"/>
</dbReference>
<sequence length="81" mass="9024">MEEIQFSDLENNLNRIIQSVCRSDRPVLIADQKRPLVTIVPVPVSSSVADPWLGCMRNRGRIVGDIVSPAEDPGVWEVLPE</sequence>
<comment type="similarity">
    <text evidence="1">Belongs to the phD/YefM antitoxin family.</text>
</comment>
<organism evidence="2">
    <name type="scientific">Candidatus Kentrum sp. DK</name>
    <dbReference type="NCBI Taxonomy" id="2126562"/>
    <lineage>
        <taxon>Bacteria</taxon>
        <taxon>Pseudomonadati</taxon>
        <taxon>Pseudomonadota</taxon>
        <taxon>Gammaproteobacteria</taxon>
        <taxon>Candidatus Kentrum</taxon>
    </lineage>
</organism>
<dbReference type="AlphaFoldDB" id="A0A450SI58"/>
<name>A0A450SI58_9GAMM</name>
<protein>
    <submittedName>
        <fullName evidence="2">Antitoxin Phd_YefM, type II toxin-antitoxin system</fullName>
    </submittedName>
</protein>
<evidence type="ECO:0000256" key="1">
    <source>
        <dbReference type="ARBA" id="ARBA00009981"/>
    </source>
</evidence>
<dbReference type="InterPro" id="IPR036165">
    <property type="entry name" value="YefM-like_sf"/>
</dbReference>
<dbReference type="SUPFAM" id="SSF143120">
    <property type="entry name" value="YefM-like"/>
    <property type="match status" value="1"/>
</dbReference>